<reference evidence="2" key="1">
    <citation type="submission" date="2019-04" db="EMBL/GenBank/DDBJ databases">
        <title>Sequencing of skin fungus with MAO and IRED activity.</title>
        <authorList>
            <person name="Marsaioli A.J."/>
            <person name="Bonatto J.M.C."/>
            <person name="Reis Junior O."/>
        </authorList>
    </citation>
    <scope>NUCLEOTIDE SEQUENCE</scope>
    <source>
        <strain evidence="2">28M1</strain>
    </source>
</reference>
<feature type="region of interest" description="Disordered" evidence="1">
    <location>
        <begin position="95"/>
        <end position="120"/>
    </location>
</feature>
<proteinExistence type="predicted"/>
<evidence type="ECO:0000313" key="2">
    <source>
        <dbReference type="EMBL" id="KAF3044449.1"/>
    </source>
</evidence>
<dbReference type="OrthoDB" id="10513346at2759"/>
<sequence>MGSIPPPFAQPQRPARNKTAKKQHEWSEMVRDYDKFTAMKDSIDKLPTKRFTKDMITLKTAIGEHFAAPELFEAFEVIYAAHPNWEMPEWVTEKLKAQPRQGKQDTPMKDEGQEVGSART</sequence>
<name>A0A9P4WX19_9PLEO</name>
<dbReference type="AlphaFoldDB" id="A0A9P4WX19"/>
<gene>
    <name evidence="2" type="ORF">E8E12_010779</name>
</gene>
<feature type="region of interest" description="Disordered" evidence="1">
    <location>
        <begin position="1"/>
        <end position="26"/>
    </location>
</feature>
<evidence type="ECO:0000256" key="1">
    <source>
        <dbReference type="SAM" id="MobiDB-lite"/>
    </source>
</evidence>
<feature type="compositionally biased region" description="Basic and acidic residues" evidence="1">
    <location>
        <begin position="95"/>
        <end position="112"/>
    </location>
</feature>
<accession>A0A9P4WX19</accession>
<evidence type="ECO:0000313" key="3">
    <source>
        <dbReference type="Proteomes" id="UP000758155"/>
    </source>
</evidence>
<dbReference type="Proteomes" id="UP000758155">
    <property type="component" value="Unassembled WGS sequence"/>
</dbReference>
<protein>
    <submittedName>
        <fullName evidence="2">Uncharacterized protein</fullName>
    </submittedName>
</protein>
<comment type="caution">
    <text evidence="2">The sequence shown here is derived from an EMBL/GenBank/DDBJ whole genome shotgun (WGS) entry which is preliminary data.</text>
</comment>
<keyword evidence="3" id="KW-1185">Reference proteome</keyword>
<dbReference type="EMBL" id="SWKV01000009">
    <property type="protein sequence ID" value="KAF3044449.1"/>
    <property type="molecule type" value="Genomic_DNA"/>
</dbReference>
<organism evidence="2 3">
    <name type="scientific">Didymella heteroderae</name>
    <dbReference type="NCBI Taxonomy" id="1769908"/>
    <lineage>
        <taxon>Eukaryota</taxon>
        <taxon>Fungi</taxon>
        <taxon>Dikarya</taxon>
        <taxon>Ascomycota</taxon>
        <taxon>Pezizomycotina</taxon>
        <taxon>Dothideomycetes</taxon>
        <taxon>Pleosporomycetidae</taxon>
        <taxon>Pleosporales</taxon>
        <taxon>Pleosporineae</taxon>
        <taxon>Didymellaceae</taxon>
        <taxon>Didymella</taxon>
    </lineage>
</organism>